<sequence>MFKYHIQHANDRLAVMRANTLKLYRACSRTLRIYFVFVMVPKITSEVFRQSSKSCRTLTSDNVSTNQTKNRQNSPYGLADEAVAVFSRLKRSIQNYEMIYSLYQNLHKIGVREEEGILAPCDKYVARKVHFSMQKGFNVYS</sequence>
<gene>
    <name evidence="1" type="ORF">CCR75_003245</name>
</gene>
<keyword evidence="2" id="KW-1185">Reference proteome</keyword>
<proteinExistence type="predicted"/>
<reference evidence="1 2" key="1">
    <citation type="journal article" date="2021" name="Genome Biol.">
        <title>AFLAP: assembly-free linkage analysis pipeline using k-mers from genome sequencing data.</title>
        <authorList>
            <person name="Fletcher K."/>
            <person name="Zhang L."/>
            <person name="Gil J."/>
            <person name="Han R."/>
            <person name="Cavanaugh K."/>
            <person name="Michelmore R."/>
        </authorList>
    </citation>
    <scope>NUCLEOTIDE SEQUENCE [LARGE SCALE GENOMIC DNA]</scope>
    <source>
        <strain evidence="1 2">SF5</strain>
    </source>
</reference>
<dbReference type="AlphaFoldDB" id="A0A976FKH3"/>
<dbReference type="EMBL" id="SHOA02000003">
    <property type="protein sequence ID" value="TDH68288.1"/>
    <property type="molecule type" value="Genomic_DNA"/>
</dbReference>
<organism evidence="1 2">
    <name type="scientific">Bremia lactucae</name>
    <name type="common">Lettuce downy mildew</name>
    <dbReference type="NCBI Taxonomy" id="4779"/>
    <lineage>
        <taxon>Eukaryota</taxon>
        <taxon>Sar</taxon>
        <taxon>Stramenopiles</taxon>
        <taxon>Oomycota</taxon>
        <taxon>Peronosporomycetes</taxon>
        <taxon>Peronosporales</taxon>
        <taxon>Peronosporaceae</taxon>
        <taxon>Bremia</taxon>
    </lineage>
</organism>
<dbReference type="GeneID" id="94347013"/>
<dbReference type="RefSeq" id="XP_067817787.1">
    <property type="nucleotide sequence ID" value="XM_067961342.1"/>
</dbReference>
<dbReference type="KEGG" id="blac:94347013"/>
<dbReference type="Proteomes" id="UP000294530">
    <property type="component" value="Unassembled WGS sequence"/>
</dbReference>
<evidence type="ECO:0000313" key="2">
    <source>
        <dbReference type="Proteomes" id="UP000294530"/>
    </source>
</evidence>
<protein>
    <submittedName>
        <fullName evidence="1">Uncharacterized protein</fullName>
    </submittedName>
</protein>
<evidence type="ECO:0000313" key="1">
    <source>
        <dbReference type="EMBL" id="TDH68288.1"/>
    </source>
</evidence>
<comment type="caution">
    <text evidence="1">The sequence shown here is derived from an EMBL/GenBank/DDBJ whole genome shotgun (WGS) entry which is preliminary data.</text>
</comment>
<accession>A0A976FKH3</accession>
<name>A0A976FKH3_BRELC</name>